<comment type="function">
    <text evidence="13">Required for the insertion and/or proper folding and/or complex formation of integral membrane proteins into the membrane. Involved in integration of membrane proteins that insert both dependently and independently of the Sec translocase complex, as well as at least some lipoproteins. Aids folding of multispanning membrane proteins.</text>
</comment>
<reference evidence="16 17" key="1">
    <citation type="journal article" date="2018" name="Genome Biol. Evol.">
        <title>Parallel and Gradual Genome Erosion in the Blattabacterium Endosymbionts of Mastotermes darwiniensis and Cryptocercus Wood Roaches.</title>
        <authorList>
            <person name="Kinjo Y."/>
            <person name="Bourguignon T."/>
            <person name="Tong K.J."/>
            <person name="Kuwahara H."/>
            <person name="Lim S.J."/>
            <person name="Yoon K.B."/>
            <person name="Shigenobu S."/>
            <person name="Park Y.C."/>
            <person name="Nalepa C.A."/>
            <person name="Hongoh Y."/>
            <person name="Ohkuma M."/>
            <person name="Lo N."/>
            <person name="Tokuda G."/>
        </authorList>
    </citation>
    <scope>NUCLEOTIDE SEQUENCE [LARGE SCALE GENOMIC DNA]</scope>
    <source>
        <strain evidence="16 17">CPUsv</strain>
    </source>
</reference>
<dbReference type="RefSeq" id="WP_110540303.1">
    <property type="nucleotide sequence ID" value="NZ_CP029812.1"/>
</dbReference>
<evidence type="ECO:0000256" key="12">
    <source>
        <dbReference type="ARBA" id="ARBA00033342"/>
    </source>
</evidence>
<dbReference type="InterPro" id="IPR028053">
    <property type="entry name" value="Membr_insert_YidC_N"/>
</dbReference>
<comment type="subcellular location">
    <subcellularLocation>
        <location evidence="1">Cell inner membrane</location>
        <topology evidence="1">Multi-pass membrane protein</topology>
    </subcellularLocation>
    <subcellularLocation>
        <location evidence="13">Cell membrane</location>
        <topology evidence="13">Multi-pass membrane protein</topology>
    </subcellularLocation>
</comment>
<dbReference type="Pfam" id="PF14849">
    <property type="entry name" value="YidC_periplas"/>
    <property type="match status" value="1"/>
</dbReference>
<evidence type="ECO:0000256" key="9">
    <source>
        <dbReference type="ARBA" id="ARBA00023136"/>
    </source>
</evidence>
<evidence type="ECO:0000256" key="6">
    <source>
        <dbReference type="ARBA" id="ARBA00022692"/>
    </source>
</evidence>
<dbReference type="Gene3D" id="2.70.98.90">
    <property type="match status" value="1"/>
</dbReference>
<gene>
    <name evidence="13" type="primary">yidC</name>
    <name evidence="16" type="ORF">DM808_01060</name>
</gene>
<feature type="transmembrane region" description="Helical" evidence="13">
    <location>
        <begin position="12"/>
        <end position="29"/>
    </location>
</feature>
<proteinExistence type="inferred from homology"/>
<evidence type="ECO:0000256" key="7">
    <source>
        <dbReference type="ARBA" id="ARBA00022927"/>
    </source>
</evidence>
<evidence type="ECO:0000256" key="11">
    <source>
        <dbReference type="ARBA" id="ARBA00033245"/>
    </source>
</evidence>
<evidence type="ECO:0000256" key="2">
    <source>
        <dbReference type="ARBA" id="ARBA00010527"/>
    </source>
</evidence>
<dbReference type="PRINTS" id="PR00701">
    <property type="entry name" value="60KDINNERMP"/>
</dbReference>
<evidence type="ECO:0000256" key="10">
    <source>
        <dbReference type="ARBA" id="ARBA00023186"/>
    </source>
</evidence>
<feature type="transmembrane region" description="Helical" evidence="13">
    <location>
        <begin position="541"/>
        <end position="560"/>
    </location>
</feature>
<organism evidence="16 17">
    <name type="scientific">Blattabacterium punctulatus</name>
    <dbReference type="NCBI Taxonomy" id="164514"/>
    <lineage>
        <taxon>Bacteria</taxon>
        <taxon>Pseudomonadati</taxon>
        <taxon>Bacteroidota</taxon>
        <taxon>Flavobacteriia</taxon>
        <taxon>Flavobacteriales</taxon>
        <taxon>Blattabacteriaceae</taxon>
        <taxon>Blattabacterium</taxon>
    </lineage>
</organism>
<evidence type="ECO:0000256" key="4">
    <source>
        <dbReference type="ARBA" id="ARBA00022448"/>
    </source>
</evidence>
<evidence type="ECO:0000313" key="16">
    <source>
        <dbReference type="EMBL" id="AWU39773.1"/>
    </source>
</evidence>
<keyword evidence="4 13" id="KW-0813">Transport</keyword>
<dbReference type="InterPro" id="IPR001708">
    <property type="entry name" value="YidC/ALB3/OXA1/COX18"/>
</dbReference>
<dbReference type="HAMAP" id="MF_01810">
    <property type="entry name" value="YidC_type1"/>
    <property type="match status" value="1"/>
</dbReference>
<feature type="domain" description="Membrane insertase YidC/Oxa/ALB C-terminal" evidence="14">
    <location>
        <begin position="358"/>
        <end position="558"/>
    </location>
</feature>
<sequence length="609" mass="73082">MKDKKLDYQSTIGLLLILFILTIFTYFNVSEDKKYSSEKIIKRDPFFFKTSFYKTKKKINNYFHLENDVLKLKISSLGGSINEVFLKKYKAYDPIHLSHNKNLYLIKDSSFLYKMIFFKKENFKNNNKIIDTSSLYFYPFFLKKEGSNNRILIMRAKNPYGKGFIEYIYTIEKKNKYNIDFFIRTVGFSSYLIDKTISINLEQKIFSLEKDRNWENTYTQVYYSYNKNYKSKIDYLSEKNSEEKNINNLNWIANKQQFFTSIFFSKNPLKNIFIRSENFSSGNFLKKIQSRSFFKIKNNENLNLSFQLYFGPLDFYLLKKYEKNIENIIPFGWGFLKWINKYFFLIIFQFLEKTDLNYGIIIILMTIVVKLILSPITYKQYKLSAMMKLIRPEIDELNNKFKNSDPLKKQRATMELYRKAGINPMSGCISTLFQIPIFYSLFKFFPTLINLRGKSFFWVEDLTSYDSIFELPFSIPFYGNHISLLTLLYSLALLIYTKLSSDGRNDYSNKNNIPDMHFMLYLMPIIMLFFINSYASGLSLYYFTSNVINIGLIFFIKKFMLNENKIHQKIQENKKKPIKHNYWNRKIKEMIEKNRKEYFYKYKGNNNLN</sequence>
<dbReference type="NCBIfam" id="TIGR03592">
    <property type="entry name" value="yidC_oxa1_cterm"/>
    <property type="match status" value="1"/>
</dbReference>
<feature type="transmembrane region" description="Helical" evidence="13">
    <location>
        <begin position="420"/>
        <end position="442"/>
    </location>
</feature>
<comment type="subunit">
    <text evidence="13">Interacts with the Sec translocase complex via SecD. Specifically interacts with transmembrane segments of nascent integral membrane proteins during membrane integration.</text>
</comment>
<dbReference type="PANTHER" id="PTHR12428:SF65">
    <property type="entry name" value="CYTOCHROME C OXIDASE ASSEMBLY PROTEIN COX18, MITOCHONDRIAL"/>
    <property type="match status" value="1"/>
</dbReference>
<evidence type="ECO:0000256" key="13">
    <source>
        <dbReference type="HAMAP-Rule" id="MF_01810"/>
    </source>
</evidence>
<evidence type="ECO:0000259" key="14">
    <source>
        <dbReference type="Pfam" id="PF02096"/>
    </source>
</evidence>
<name>A0ABM6WNS9_9FLAO</name>
<dbReference type="NCBIfam" id="TIGR03593">
    <property type="entry name" value="yidC_nterm"/>
    <property type="match status" value="1"/>
</dbReference>
<keyword evidence="5 13" id="KW-1003">Cell membrane</keyword>
<comment type="similarity">
    <text evidence="2 13">Belongs to the OXA1/ALB3/YidC family. Type 1 subfamily.</text>
</comment>
<feature type="transmembrane region" description="Helical" evidence="13">
    <location>
        <begin position="328"/>
        <end position="350"/>
    </location>
</feature>
<accession>A0ABM6WNS9</accession>
<evidence type="ECO:0000259" key="15">
    <source>
        <dbReference type="Pfam" id="PF14849"/>
    </source>
</evidence>
<feature type="domain" description="Membrane insertase YidC N-terminal" evidence="15">
    <location>
        <begin position="64"/>
        <end position="345"/>
    </location>
</feature>
<evidence type="ECO:0000313" key="17">
    <source>
        <dbReference type="Proteomes" id="UP000247917"/>
    </source>
</evidence>
<dbReference type="PANTHER" id="PTHR12428">
    <property type="entry name" value="OXA1"/>
    <property type="match status" value="1"/>
</dbReference>
<dbReference type="Pfam" id="PF02096">
    <property type="entry name" value="60KD_IMP"/>
    <property type="match status" value="1"/>
</dbReference>
<dbReference type="EMBL" id="CP029812">
    <property type="protein sequence ID" value="AWU39773.1"/>
    <property type="molecule type" value="Genomic_DNA"/>
</dbReference>
<evidence type="ECO:0000256" key="1">
    <source>
        <dbReference type="ARBA" id="ARBA00004429"/>
    </source>
</evidence>
<feature type="transmembrane region" description="Helical" evidence="13">
    <location>
        <begin position="477"/>
        <end position="497"/>
    </location>
</feature>
<keyword evidence="17" id="KW-1185">Reference proteome</keyword>
<dbReference type="InterPro" id="IPR047196">
    <property type="entry name" value="YidC_ALB_C"/>
</dbReference>
<keyword evidence="7 13" id="KW-0653">Protein transport</keyword>
<keyword evidence="6 13" id="KW-0812">Transmembrane</keyword>
<evidence type="ECO:0000256" key="5">
    <source>
        <dbReference type="ARBA" id="ARBA00022475"/>
    </source>
</evidence>
<dbReference type="InterPro" id="IPR028055">
    <property type="entry name" value="YidC/Oxa/ALB_C"/>
</dbReference>
<evidence type="ECO:0000256" key="8">
    <source>
        <dbReference type="ARBA" id="ARBA00022989"/>
    </source>
</evidence>
<keyword evidence="8 13" id="KW-1133">Transmembrane helix</keyword>
<dbReference type="Proteomes" id="UP000247917">
    <property type="component" value="Chromosome"/>
</dbReference>
<feature type="transmembrane region" description="Helical" evidence="13">
    <location>
        <begin position="356"/>
        <end position="378"/>
    </location>
</feature>
<dbReference type="InterPro" id="IPR038221">
    <property type="entry name" value="YidC_periplasmic_sf"/>
</dbReference>
<evidence type="ECO:0000256" key="3">
    <source>
        <dbReference type="ARBA" id="ARBA00015325"/>
    </source>
</evidence>
<protein>
    <recommendedName>
        <fullName evidence="3 13">Membrane protein insertase YidC</fullName>
    </recommendedName>
    <alternativeName>
        <fullName evidence="12 13">Foldase YidC</fullName>
    </alternativeName>
    <alternativeName>
        <fullName evidence="11 13">Membrane integrase YidC</fullName>
    </alternativeName>
    <alternativeName>
        <fullName evidence="13">Membrane protein YidC</fullName>
    </alternativeName>
</protein>
<dbReference type="CDD" id="cd19961">
    <property type="entry name" value="EcYidC-like_peri"/>
    <property type="match status" value="1"/>
</dbReference>
<dbReference type="CDD" id="cd20070">
    <property type="entry name" value="5TM_YidC_Alb3"/>
    <property type="match status" value="1"/>
</dbReference>
<feature type="transmembrane region" description="Helical" evidence="13">
    <location>
        <begin position="518"/>
        <end position="535"/>
    </location>
</feature>
<dbReference type="InterPro" id="IPR019998">
    <property type="entry name" value="Membr_insert_YidC"/>
</dbReference>
<keyword evidence="10 13" id="KW-0143">Chaperone</keyword>
<keyword evidence="9 13" id="KW-0472">Membrane</keyword>